<organism evidence="10 11">
    <name type="scientific">Aspergillus arachidicola</name>
    <dbReference type="NCBI Taxonomy" id="656916"/>
    <lineage>
        <taxon>Eukaryota</taxon>
        <taxon>Fungi</taxon>
        <taxon>Dikarya</taxon>
        <taxon>Ascomycota</taxon>
        <taxon>Pezizomycotina</taxon>
        <taxon>Eurotiomycetes</taxon>
        <taxon>Eurotiomycetidae</taxon>
        <taxon>Eurotiales</taxon>
        <taxon>Aspergillaceae</taxon>
        <taxon>Aspergillus</taxon>
        <taxon>Aspergillus subgen. Circumdati</taxon>
    </lineage>
</organism>
<dbReference type="AlphaFoldDB" id="A0A2G7FWQ1"/>
<dbReference type="Pfam" id="PF01636">
    <property type="entry name" value="APH"/>
    <property type="match status" value="1"/>
</dbReference>
<comment type="catalytic activity">
    <reaction evidence="5">
        <text>RX + glutathione = an S-substituted glutathione + a halide anion + H(+)</text>
        <dbReference type="Rhea" id="RHEA:16437"/>
        <dbReference type="ChEBI" id="CHEBI:15378"/>
        <dbReference type="ChEBI" id="CHEBI:16042"/>
        <dbReference type="ChEBI" id="CHEBI:17792"/>
        <dbReference type="ChEBI" id="CHEBI:57925"/>
        <dbReference type="ChEBI" id="CHEBI:90779"/>
        <dbReference type="EC" id="2.5.1.18"/>
    </reaction>
</comment>
<dbReference type="Gene3D" id="3.40.30.10">
    <property type="entry name" value="Glutaredoxin"/>
    <property type="match status" value="1"/>
</dbReference>
<dbReference type="InterPro" id="IPR051935">
    <property type="entry name" value="HSDL2"/>
</dbReference>
<evidence type="ECO:0000256" key="3">
    <source>
        <dbReference type="ARBA" id="ARBA00022679"/>
    </source>
</evidence>
<dbReference type="SUPFAM" id="SSF51735">
    <property type="entry name" value="NAD(P)-binding Rossmann-fold domains"/>
    <property type="match status" value="1"/>
</dbReference>
<dbReference type="InterPro" id="IPR001853">
    <property type="entry name" value="DSBA-like_thioredoxin_dom"/>
</dbReference>
<dbReference type="GO" id="GO:0005737">
    <property type="term" value="C:cytoplasm"/>
    <property type="evidence" value="ECO:0007669"/>
    <property type="project" value="UniProtKB-ARBA"/>
</dbReference>
<comment type="similarity">
    <text evidence="1">Belongs to the GST superfamily. Kappa family.</text>
</comment>
<evidence type="ECO:0000256" key="1">
    <source>
        <dbReference type="ARBA" id="ARBA00006494"/>
    </source>
</evidence>
<evidence type="ECO:0000313" key="10">
    <source>
        <dbReference type="EMBL" id="PIG84745.1"/>
    </source>
</evidence>
<dbReference type="STRING" id="656916.A0A2G7FWQ1"/>
<dbReference type="Pfam" id="PF00106">
    <property type="entry name" value="adh_short"/>
    <property type="match status" value="1"/>
</dbReference>
<dbReference type="SUPFAM" id="SSF52833">
    <property type="entry name" value="Thioredoxin-like"/>
    <property type="match status" value="1"/>
</dbReference>
<evidence type="ECO:0000313" key="11">
    <source>
        <dbReference type="Proteomes" id="UP000231358"/>
    </source>
</evidence>
<dbReference type="Proteomes" id="UP000231358">
    <property type="component" value="Unassembled WGS sequence"/>
</dbReference>
<feature type="domain" description="Aminoglycoside phosphotransferase" evidence="9">
    <location>
        <begin position="359"/>
        <end position="532"/>
    </location>
</feature>
<protein>
    <recommendedName>
        <fullName evidence="6">Glutathione S-transferase kappa 1</fullName>
        <ecNumber evidence="2">2.5.1.18</ecNumber>
    </recommendedName>
    <alternativeName>
        <fullName evidence="7">GST class-kappa</fullName>
    </alternativeName>
</protein>
<dbReference type="CDD" id="cd05120">
    <property type="entry name" value="APH_ChoK_like"/>
    <property type="match status" value="1"/>
</dbReference>
<comment type="caution">
    <text evidence="10">The sequence shown here is derived from an EMBL/GenBank/DDBJ whole genome shotgun (WGS) entry which is preliminary data.</text>
</comment>
<dbReference type="EC" id="2.5.1.18" evidence="2"/>
<dbReference type="InterPro" id="IPR036249">
    <property type="entry name" value="Thioredoxin-like_sf"/>
</dbReference>
<proteinExistence type="inferred from homology"/>
<dbReference type="GO" id="GO:0016491">
    <property type="term" value="F:oxidoreductase activity"/>
    <property type="evidence" value="ECO:0007669"/>
    <property type="project" value="InterPro"/>
</dbReference>
<evidence type="ECO:0000259" key="9">
    <source>
        <dbReference type="Pfam" id="PF01636"/>
    </source>
</evidence>
<dbReference type="SUPFAM" id="SSF56112">
    <property type="entry name" value="Protein kinase-like (PK-like)"/>
    <property type="match status" value="1"/>
</dbReference>
<dbReference type="PRINTS" id="PR00081">
    <property type="entry name" value="GDHRDH"/>
</dbReference>
<dbReference type="GO" id="GO:0044550">
    <property type="term" value="P:secondary metabolite biosynthetic process"/>
    <property type="evidence" value="ECO:0007669"/>
    <property type="project" value="UniProtKB-ARBA"/>
</dbReference>
<dbReference type="Pfam" id="PF01323">
    <property type="entry name" value="DSBA"/>
    <property type="match status" value="1"/>
</dbReference>
<dbReference type="InterPro" id="IPR020904">
    <property type="entry name" value="Sc_DH/Rdtase_CS"/>
</dbReference>
<evidence type="ECO:0000259" key="8">
    <source>
        <dbReference type="Pfam" id="PF01323"/>
    </source>
</evidence>
<name>A0A2G7FWQ1_9EURO</name>
<dbReference type="FunFam" id="3.40.30.10:FF:000096">
    <property type="entry name" value="Glutathione S-transferase kappa"/>
    <property type="match status" value="1"/>
</dbReference>
<evidence type="ECO:0000256" key="7">
    <source>
        <dbReference type="ARBA" id="ARBA00083519"/>
    </source>
</evidence>
<dbReference type="EMBL" id="NEXV01000363">
    <property type="protein sequence ID" value="PIG84745.1"/>
    <property type="molecule type" value="Genomic_DNA"/>
</dbReference>
<evidence type="ECO:0000256" key="4">
    <source>
        <dbReference type="ARBA" id="ARBA00022857"/>
    </source>
</evidence>
<dbReference type="InterPro" id="IPR011009">
    <property type="entry name" value="Kinase-like_dom_sf"/>
</dbReference>
<dbReference type="InterPro" id="IPR002575">
    <property type="entry name" value="Aminoglycoside_PTrfase"/>
</dbReference>
<reference evidence="10 11" key="1">
    <citation type="submission" date="2017-05" db="EMBL/GenBank/DDBJ databases">
        <title>Genome sequence for an aflatoxigenic pathogen of Argentinian peanut, Aspergillus arachidicola.</title>
        <authorList>
            <person name="Moore G."/>
            <person name="Beltz S.B."/>
            <person name="Mack B.M."/>
        </authorList>
    </citation>
    <scope>NUCLEOTIDE SEQUENCE [LARGE SCALE GENOMIC DNA]</scope>
    <source>
        <strain evidence="10 11">CBS 117610</strain>
    </source>
</reference>
<keyword evidence="11" id="KW-1185">Reference proteome</keyword>
<dbReference type="PROSITE" id="PS00061">
    <property type="entry name" value="ADH_SHORT"/>
    <property type="match status" value="1"/>
</dbReference>
<keyword evidence="4" id="KW-0521">NADP</keyword>
<gene>
    <name evidence="10" type="ORF">AARAC_010725</name>
</gene>
<accession>A0A2G7FWQ1</accession>
<evidence type="ECO:0000256" key="2">
    <source>
        <dbReference type="ARBA" id="ARBA00012452"/>
    </source>
</evidence>
<dbReference type="InterPro" id="IPR036291">
    <property type="entry name" value="NAD(P)-bd_dom_sf"/>
</dbReference>
<evidence type="ECO:0000256" key="5">
    <source>
        <dbReference type="ARBA" id="ARBA00047960"/>
    </source>
</evidence>
<dbReference type="Gene3D" id="3.40.50.720">
    <property type="entry name" value="NAD(P)-binding Rossmann-like Domain"/>
    <property type="match status" value="1"/>
</dbReference>
<dbReference type="InterPro" id="IPR002347">
    <property type="entry name" value="SDR_fam"/>
</dbReference>
<feature type="domain" description="DSBA-like thioredoxin" evidence="8">
    <location>
        <begin position="555"/>
        <end position="705"/>
    </location>
</feature>
<dbReference type="CDD" id="cd05338">
    <property type="entry name" value="DHRS1_HSDL2-like_SDR_c"/>
    <property type="match status" value="1"/>
</dbReference>
<dbReference type="PANTHER" id="PTHR42808">
    <property type="entry name" value="HYDROXYSTEROID DEHYDROGENASE-LIKE PROTEIN 2"/>
    <property type="match status" value="1"/>
</dbReference>
<dbReference type="Gene3D" id="3.90.1200.10">
    <property type="match status" value="1"/>
</dbReference>
<evidence type="ECO:0000256" key="6">
    <source>
        <dbReference type="ARBA" id="ARBA00073833"/>
    </source>
</evidence>
<dbReference type="PANTHER" id="PTHR42808:SF4">
    <property type="entry name" value="SHORT CHAIN DEHYDROGENASE"/>
    <property type="match status" value="1"/>
</dbReference>
<sequence>MTSPKPVALVVGASRGLGRQIAIDLAKNDYTVVVAAKTTSNAYETVPFPPDPNSNKSTIATVEREIKEAGGKAFAIQVDVRDVSQVEHMVKETVRLAGRLDVLVYNSGAIWWSSVANTPTKRFQLMQRVNPEGLYASVQAALPEFERNGWKGRIIVVSPPIYSRFFRGKTAYAMGKVAMSVLTRGLAMDFVREGHKDMAITSLWPATSTESAATEVTTSKDPSRKADLRKPTVFSDAVIGILNTPAETVNGMLALDEDFLRQYCGVSDFAKYSVIPGSNPRRIMPKELPVLEAMTGVMTTSEKVSDTVCPACNWSTSKQRYCSYSSHVKLFYGAGNRGVWSLDSNVFLEERPNKPPKIEVQNIEFLKQHTTIPIPSVIREWTDDSDWYFILINFLNGQTIEEAWPTLSQPQKEHIADQVAEYIQQLRQFQSPIMQSIDGGPLYSNWLFLNDEDKPYGTKRVTVTRVDTIQRSASAICTPYTFTHGDLNCQNVLVKDGELAGILDWESVGYFPVWWEYAATSIGFSAEDAEWKALLRMRLTGFYAFTYLQKNAAALESLGVEIEYIPVFLGGINVGSGNKPPWTLPAKAAYSKYDGKRAQKYFGHDFEVPSWFPILSLLPQRALTYIKKHHPSHTFSAAFQSCFETMWNGQLDISKPENLATALGNVFSAQEVEKIITAAGTPEVKAELAATTERVVKELGAFGVPPENLGFVKAICDDNFSILFEFFKDNMVGLVAIFDPAVMIGRPVQQLSPPSRQNVSPRKKYGRDVVVLSFMIYVLYLWPGLKRCIERKLDLRRDLGG</sequence>
<dbReference type="GO" id="GO:0004364">
    <property type="term" value="F:glutathione transferase activity"/>
    <property type="evidence" value="ECO:0007669"/>
    <property type="project" value="UniProtKB-EC"/>
</dbReference>
<keyword evidence="3" id="KW-0808">Transferase</keyword>